<evidence type="ECO:0000256" key="1">
    <source>
        <dbReference type="SAM" id="MobiDB-lite"/>
    </source>
</evidence>
<feature type="chain" id="PRO_5025493255" evidence="2">
    <location>
        <begin position="24"/>
        <end position="83"/>
    </location>
</feature>
<feature type="region of interest" description="Disordered" evidence="1">
    <location>
        <begin position="24"/>
        <end position="68"/>
    </location>
</feature>
<keyword evidence="2" id="KW-0732">Signal</keyword>
<accession>A0A679JD74</accession>
<dbReference type="AlphaFoldDB" id="A0A679JD74"/>
<reference evidence="3" key="1">
    <citation type="submission" date="2019-12" db="EMBL/GenBank/DDBJ databases">
        <authorList>
            <person name="Cremers G."/>
        </authorList>
    </citation>
    <scope>NUCLEOTIDE SEQUENCE</scope>
    <source>
        <strain evidence="3">Mbul1</strain>
    </source>
</reference>
<sequence length="83" mass="8769">MSRWIYGAGILGAALASAGPCAAQNMALTPPAPPANTSPSEPVRHPEPPARPQLHAFSGELPNQRTGPMRNRVVRDICIGCDR</sequence>
<organism evidence="3">
    <name type="scientific">Methylobacterium bullatum</name>
    <dbReference type="NCBI Taxonomy" id="570505"/>
    <lineage>
        <taxon>Bacteria</taxon>
        <taxon>Pseudomonadati</taxon>
        <taxon>Pseudomonadota</taxon>
        <taxon>Alphaproteobacteria</taxon>
        <taxon>Hyphomicrobiales</taxon>
        <taxon>Methylobacteriaceae</taxon>
        <taxon>Methylobacterium</taxon>
    </lineage>
</organism>
<evidence type="ECO:0000256" key="2">
    <source>
        <dbReference type="SAM" id="SignalP"/>
    </source>
</evidence>
<feature type="signal peptide" evidence="2">
    <location>
        <begin position="1"/>
        <end position="23"/>
    </location>
</feature>
<evidence type="ECO:0000313" key="3">
    <source>
        <dbReference type="EMBL" id="CAA2106728.1"/>
    </source>
</evidence>
<dbReference type="EMBL" id="LR743504">
    <property type="protein sequence ID" value="CAA2106728.1"/>
    <property type="molecule type" value="Genomic_DNA"/>
</dbReference>
<gene>
    <name evidence="3" type="ORF">MBUL_03816</name>
</gene>
<protein>
    <submittedName>
        <fullName evidence="3">Uncharacterized protein</fullName>
    </submittedName>
</protein>
<proteinExistence type="predicted"/>
<name>A0A679JD74_9HYPH</name>